<evidence type="ECO:0000313" key="4">
    <source>
        <dbReference type="Proteomes" id="UP000008063"/>
    </source>
</evidence>
<proteinExistence type="predicted"/>
<dbReference type="Pfam" id="PF22936">
    <property type="entry name" value="Pol_BBD"/>
    <property type="match status" value="1"/>
</dbReference>
<accession>F8Q9P8</accession>
<name>F8Q9P8_SERL3</name>
<reference evidence="4" key="1">
    <citation type="journal article" date="2011" name="Science">
        <title>The plant cell wall-decomposing machinery underlies the functional diversity of forest fungi.</title>
        <authorList>
            <person name="Eastwood D.C."/>
            <person name="Floudas D."/>
            <person name="Binder M."/>
            <person name="Majcherczyk A."/>
            <person name="Schneider P."/>
            <person name="Aerts A."/>
            <person name="Asiegbu F.O."/>
            <person name="Baker S.E."/>
            <person name="Barry K."/>
            <person name="Bendiksby M."/>
            <person name="Blumentritt M."/>
            <person name="Coutinho P.M."/>
            <person name="Cullen D."/>
            <person name="de Vries R.P."/>
            <person name="Gathman A."/>
            <person name="Goodell B."/>
            <person name="Henrissat B."/>
            <person name="Ihrmark K."/>
            <person name="Kauserud H."/>
            <person name="Kohler A."/>
            <person name="LaButti K."/>
            <person name="Lapidus A."/>
            <person name="Lavin J.L."/>
            <person name="Lee Y.-H."/>
            <person name="Lindquist E."/>
            <person name="Lilly W."/>
            <person name="Lucas S."/>
            <person name="Morin E."/>
            <person name="Murat C."/>
            <person name="Oguiza J.A."/>
            <person name="Park J."/>
            <person name="Pisabarro A.G."/>
            <person name="Riley R."/>
            <person name="Rosling A."/>
            <person name="Salamov A."/>
            <person name="Schmidt O."/>
            <person name="Schmutz J."/>
            <person name="Skrede I."/>
            <person name="Stenlid J."/>
            <person name="Wiebenga A."/>
            <person name="Xie X."/>
            <person name="Kuees U."/>
            <person name="Hibbett D.S."/>
            <person name="Hoffmeister D."/>
            <person name="Hoegberg N."/>
            <person name="Martin F."/>
            <person name="Grigoriev I.V."/>
            <person name="Watkinson S.C."/>
        </authorList>
    </citation>
    <scope>NUCLEOTIDE SEQUENCE [LARGE SCALE GENOMIC DNA]</scope>
    <source>
        <strain evidence="4">strain S7.3</strain>
    </source>
</reference>
<dbReference type="EMBL" id="GL945486">
    <property type="protein sequence ID" value="EGN95303.1"/>
    <property type="molecule type" value="Genomic_DNA"/>
</dbReference>
<dbReference type="InParanoid" id="F8Q9P8"/>
<evidence type="ECO:0000259" key="2">
    <source>
        <dbReference type="Pfam" id="PF22936"/>
    </source>
</evidence>
<dbReference type="HOGENOM" id="CLU_090729_0_0_1"/>
<feature type="compositionally biased region" description="Basic and acidic residues" evidence="1">
    <location>
        <begin position="105"/>
        <end position="117"/>
    </location>
</feature>
<dbReference type="InterPro" id="IPR054722">
    <property type="entry name" value="PolX-like_BBD"/>
</dbReference>
<protein>
    <recommendedName>
        <fullName evidence="2">Retrovirus-related Pol polyprotein from transposon TNT 1-94-like beta-barrel domain-containing protein</fullName>
    </recommendedName>
</protein>
<evidence type="ECO:0000256" key="1">
    <source>
        <dbReference type="SAM" id="MobiDB-lite"/>
    </source>
</evidence>
<dbReference type="AlphaFoldDB" id="F8Q9P8"/>
<dbReference type="Proteomes" id="UP000008063">
    <property type="component" value="Unassembled WGS sequence"/>
</dbReference>
<keyword evidence="4" id="KW-1185">Reference proteome</keyword>
<gene>
    <name evidence="3" type="ORF">SERLA73DRAFT_77321</name>
</gene>
<feature type="domain" description="Retrovirus-related Pol polyprotein from transposon TNT 1-94-like beta-barrel" evidence="2">
    <location>
        <begin position="181"/>
        <end position="233"/>
    </location>
</feature>
<evidence type="ECO:0000313" key="3">
    <source>
        <dbReference type="EMBL" id="EGN95303.1"/>
    </source>
</evidence>
<feature type="compositionally biased region" description="Polar residues" evidence="1">
    <location>
        <begin position="85"/>
        <end position="95"/>
    </location>
</feature>
<sequence>MKLGVDTKLMAFALLQSLPCTPEWQIFQSSVINMIEENKLTFDAVEIRITAEVAQQSGKAPGGSKSALKSKEKWCNFHKAKSHNTSECQTLQSAEKGQRKKEKERHKDKGKEKEKANMAEQSSGSDSEEEQIHIALEHVHISKPLAKHIQAYLVSEPNKTKTTIIIDSRATSHMVPHPSCFGDESSVNAIGIGKVILQATVGKKDYNIALSNVLLVPKFTLALVSVHKLSKTGLSTLFPAGSNACEVWKKEELILTALHKRGLYHIQAKPEINPESAFAAVDVN</sequence>
<feature type="region of interest" description="Disordered" evidence="1">
    <location>
        <begin position="85"/>
        <end position="129"/>
    </location>
</feature>
<organism evidence="4">
    <name type="scientific">Serpula lacrymans var. lacrymans (strain S7.3)</name>
    <name type="common">Dry rot fungus</name>
    <dbReference type="NCBI Taxonomy" id="936435"/>
    <lineage>
        <taxon>Eukaryota</taxon>
        <taxon>Fungi</taxon>
        <taxon>Dikarya</taxon>
        <taxon>Basidiomycota</taxon>
        <taxon>Agaricomycotina</taxon>
        <taxon>Agaricomycetes</taxon>
        <taxon>Agaricomycetidae</taxon>
        <taxon>Boletales</taxon>
        <taxon>Coniophorineae</taxon>
        <taxon>Serpulaceae</taxon>
        <taxon>Serpula</taxon>
    </lineage>
</organism>